<accession>A0A0F9BVU1</accession>
<reference evidence="1" key="1">
    <citation type="journal article" date="2015" name="Nature">
        <title>Complex archaea that bridge the gap between prokaryotes and eukaryotes.</title>
        <authorList>
            <person name="Spang A."/>
            <person name="Saw J.H."/>
            <person name="Jorgensen S.L."/>
            <person name="Zaremba-Niedzwiedzka K."/>
            <person name="Martijn J."/>
            <person name="Lind A.E."/>
            <person name="van Eijk R."/>
            <person name="Schleper C."/>
            <person name="Guy L."/>
            <person name="Ettema T.J."/>
        </authorList>
    </citation>
    <scope>NUCLEOTIDE SEQUENCE</scope>
</reference>
<comment type="caution">
    <text evidence="1">The sequence shown here is derived from an EMBL/GenBank/DDBJ whole genome shotgun (WGS) entry which is preliminary data.</text>
</comment>
<dbReference type="EMBL" id="LAZR01036001">
    <property type="protein sequence ID" value="KKL26004.1"/>
    <property type="molecule type" value="Genomic_DNA"/>
</dbReference>
<sequence>MSAKDKERSERESYERESYEEFCRKYPIDEKMLESIVSEGRKVDWEISIRQFNETAEALRNKGLIIADAAEASRDMRRAELLLQYRQSRELMLVELNKCINN</sequence>
<gene>
    <name evidence="1" type="ORF">LCGC14_2399610</name>
</gene>
<proteinExistence type="predicted"/>
<organism evidence="1">
    <name type="scientific">marine sediment metagenome</name>
    <dbReference type="NCBI Taxonomy" id="412755"/>
    <lineage>
        <taxon>unclassified sequences</taxon>
        <taxon>metagenomes</taxon>
        <taxon>ecological metagenomes</taxon>
    </lineage>
</organism>
<evidence type="ECO:0000313" key="1">
    <source>
        <dbReference type="EMBL" id="KKL26004.1"/>
    </source>
</evidence>
<name>A0A0F9BVU1_9ZZZZ</name>
<dbReference type="AlphaFoldDB" id="A0A0F9BVU1"/>
<protein>
    <submittedName>
        <fullName evidence="1">Uncharacterized protein</fullName>
    </submittedName>
</protein>